<evidence type="ECO:0000256" key="1">
    <source>
        <dbReference type="SAM" id="MobiDB-lite"/>
    </source>
</evidence>
<dbReference type="EMBL" id="BMRG01000001">
    <property type="protein sequence ID" value="GGP35163.1"/>
    <property type="molecule type" value="Genomic_DNA"/>
</dbReference>
<protein>
    <submittedName>
        <fullName evidence="2">Uncharacterized protein</fullName>
    </submittedName>
</protein>
<dbReference type="Proteomes" id="UP000639606">
    <property type="component" value="Unassembled WGS sequence"/>
</dbReference>
<dbReference type="AlphaFoldDB" id="A0A918AGZ5"/>
<feature type="compositionally biased region" description="Basic and acidic residues" evidence="1">
    <location>
        <begin position="207"/>
        <end position="219"/>
    </location>
</feature>
<sequence>MERPAVASPCPSCGDLAGRGYPACRFCAELVDQYWLADWQVLLAAEQLAEGGAGERELAELVLADEVGKYPWTCVDWAMTLVGCSQCGAEPGTGPVDCVRCAMSDALRWSWDHAGFPKSMTAGEHALRVARATLRAPHRHRDPVVGAWRLLMPFLLVGHLPTVGQVRRLRAQVLAGAYEELARCADHGELIGFPELPWLRPSPSGEHQPKPQGDQDRAGDPLQGAADPRAGEPASDPV</sequence>
<comment type="caution">
    <text evidence="2">The sequence shown here is derived from an EMBL/GenBank/DDBJ whole genome shotgun (WGS) entry which is preliminary data.</text>
</comment>
<proteinExistence type="predicted"/>
<evidence type="ECO:0000313" key="2">
    <source>
        <dbReference type="EMBL" id="GGP35163.1"/>
    </source>
</evidence>
<accession>A0A918AGZ5</accession>
<feature type="region of interest" description="Disordered" evidence="1">
    <location>
        <begin position="195"/>
        <end position="238"/>
    </location>
</feature>
<evidence type="ECO:0000313" key="3">
    <source>
        <dbReference type="Proteomes" id="UP000639606"/>
    </source>
</evidence>
<reference evidence="2" key="2">
    <citation type="submission" date="2020-09" db="EMBL/GenBank/DDBJ databases">
        <authorList>
            <person name="Sun Q."/>
            <person name="Ohkuma M."/>
        </authorList>
    </citation>
    <scope>NUCLEOTIDE SEQUENCE</scope>
    <source>
        <strain evidence="2">JCM 3313</strain>
    </source>
</reference>
<organism evidence="2 3">
    <name type="scientific">Saccharothrix coeruleofusca</name>
    <dbReference type="NCBI Taxonomy" id="33919"/>
    <lineage>
        <taxon>Bacteria</taxon>
        <taxon>Bacillati</taxon>
        <taxon>Actinomycetota</taxon>
        <taxon>Actinomycetes</taxon>
        <taxon>Pseudonocardiales</taxon>
        <taxon>Pseudonocardiaceae</taxon>
        <taxon>Saccharothrix</taxon>
    </lineage>
</organism>
<gene>
    <name evidence="2" type="ORF">GCM10010185_02450</name>
</gene>
<name>A0A918AGZ5_9PSEU</name>
<keyword evidence="3" id="KW-1185">Reference proteome</keyword>
<reference evidence="2" key="1">
    <citation type="journal article" date="2014" name="Int. J. Syst. Evol. Microbiol.">
        <title>Complete genome sequence of Corynebacterium casei LMG S-19264T (=DSM 44701T), isolated from a smear-ripened cheese.</title>
        <authorList>
            <consortium name="US DOE Joint Genome Institute (JGI-PGF)"/>
            <person name="Walter F."/>
            <person name="Albersmeier A."/>
            <person name="Kalinowski J."/>
            <person name="Ruckert C."/>
        </authorList>
    </citation>
    <scope>NUCLEOTIDE SEQUENCE</scope>
    <source>
        <strain evidence="2">JCM 3313</strain>
    </source>
</reference>